<evidence type="ECO:0000313" key="3">
    <source>
        <dbReference type="Proteomes" id="UP000887159"/>
    </source>
</evidence>
<comment type="caution">
    <text evidence="2">The sequence shown here is derived from an EMBL/GenBank/DDBJ whole genome shotgun (WGS) entry which is preliminary data.</text>
</comment>
<keyword evidence="3" id="KW-1185">Reference proteome</keyword>
<proteinExistence type="predicted"/>
<reference evidence="2" key="1">
    <citation type="submission" date="2020-08" db="EMBL/GenBank/DDBJ databases">
        <title>Multicomponent nature underlies the extraordinary mechanical properties of spider dragline silk.</title>
        <authorList>
            <person name="Kono N."/>
            <person name="Nakamura H."/>
            <person name="Mori M."/>
            <person name="Yoshida Y."/>
            <person name="Ohtoshi R."/>
            <person name="Malay A.D."/>
            <person name="Moran D.A.P."/>
            <person name="Tomita M."/>
            <person name="Numata K."/>
            <person name="Arakawa K."/>
        </authorList>
    </citation>
    <scope>NUCLEOTIDE SEQUENCE</scope>
</reference>
<sequence>MEVKTQFGSVMRPIQKLYPLEVTTVDSLPLTERDVEDGPCLDQRAVQIFFYRTFILAVLAAVLDSSTTSNPKGGRMSQTSNQATPNQKAPTAPPLEGTDIIEYIIGTWMKRPERQIKPSRERLRNYVIS</sequence>
<dbReference type="Proteomes" id="UP000887159">
    <property type="component" value="Unassembled WGS sequence"/>
</dbReference>
<gene>
    <name evidence="2" type="ORF">TNCV_2179911</name>
</gene>
<feature type="compositionally biased region" description="Polar residues" evidence="1">
    <location>
        <begin position="67"/>
        <end position="89"/>
    </location>
</feature>
<evidence type="ECO:0000256" key="1">
    <source>
        <dbReference type="SAM" id="MobiDB-lite"/>
    </source>
</evidence>
<feature type="region of interest" description="Disordered" evidence="1">
    <location>
        <begin position="67"/>
        <end position="95"/>
    </location>
</feature>
<evidence type="ECO:0000313" key="2">
    <source>
        <dbReference type="EMBL" id="GFY22730.1"/>
    </source>
</evidence>
<dbReference type="EMBL" id="BMAU01021361">
    <property type="protein sequence ID" value="GFY22730.1"/>
    <property type="molecule type" value="Genomic_DNA"/>
</dbReference>
<organism evidence="2 3">
    <name type="scientific">Trichonephila clavipes</name>
    <name type="common">Golden silk orbweaver</name>
    <name type="synonym">Nephila clavipes</name>
    <dbReference type="NCBI Taxonomy" id="2585209"/>
    <lineage>
        <taxon>Eukaryota</taxon>
        <taxon>Metazoa</taxon>
        <taxon>Ecdysozoa</taxon>
        <taxon>Arthropoda</taxon>
        <taxon>Chelicerata</taxon>
        <taxon>Arachnida</taxon>
        <taxon>Araneae</taxon>
        <taxon>Araneomorphae</taxon>
        <taxon>Entelegynae</taxon>
        <taxon>Araneoidea</taxon>
        <taxon>Nephilidae</taxon>
        <taxon>Trichonephila</taxon>
    </lineage>
</organism>
<accession>A0A8X6VUM4</accession>
<protein>
    <submittedName>
        <fullName evidence="2">Uncharacterized protein</fullName>
    </submittedName>
</protein>
<dbReference type="AlphaFoldDB" id="A0A8X6VUM4"/>
<name>A0A8X6VUM4_TRICX</name>